<dbReference type="Proteomes" id="UP000501128">
    <property type="component" value="Chromosome"/>
</dbReference>
<dbReference type="AlphaFoldDB" id="A0A7L5DWE7"/>
<keyword evidence="2" id="KW-1185">Reference proteome</keyword>
<sequence>MTDSQTALPFDEDANMLINCRTQHQQWNQALMKHEQDINQLVSLLTDLLAQHNSSRLRPRAIQYVTRFNRLKSQLRRLRLDMICSGSACFPTEHPICAEPHAGFYTGLDLSMHRLSDEFSTLSTGCYQFLSVLVSLNLL</sequence>
<gene>
    <name evidence="1" type="ORF">HH216_16695</name>
</gene>
<name>A0A7L5DWE7_9BACT</name>
<reference evidence="1 2" key="1">
    <citation type="submission" date="2020-04" db="EMBL/GenBank/DDBJ databases">
        <title>Genome sequencing of novel species.</title>
        <authorList>
            <person name="Heo J."/>
            <person name="Kim S.-J."/>
            <person name="Kim J.-S."/>
            <person name="Hong S.-B."/>
            <person name="Kwon S.-W."/>
        </authorList>
    </citation>
    <scope>NUCLEOTIDE SEQUENCE [LARGE SCALE GENOMIC DNA]</scope>
    <source>
        <strain evidence="1 2">CJU-R4</strain>
    </source>
</reference>
<accession>A0A7L5DWE7</accession>
<dbReference type="KEGG" id="srho:HH216_16695"/>
<protein>
    <submittedName>
        <fullName evidence="1">Uncharacterized protein</fullName>
    </submittedName>
</protein>
<evidence type="ECO:0000313" key="1">
    <source>
        <dbReference type="EMBL" id="QJD79870.1"/>
    </source>
</evidence>
<dbReference type="RefSeq" id="WP_169551831.1">
    <property type="nucleotide sequence ID" value="NZ_CP051677.1"/>
</dbReference>
<proteinExistence type="predicted"/>
<organism evidence="1 2">
    <name type="scientific">Spirosoma rhododendri</name>
    <dbReference type="NCBI Taxonomy" id="2728024"/>
    <lineage>
        <taxon>Bacteria</taxon>
        <taxon>Pseudomonadati</taxon>
        <taxon>Bacteroidota</taxon>
        <taxon>Cytophagia</taxon>
        <taxon>Cytophagales</taxon>
        <taxon>Cytophagaceae</taxon>
        <taxon>Spirosoma</taxon>
    </lineage>
</organism>
<evidence type="ECO:0000313" key="2">
    <source>
        <dbReference type="Proteomes" id="UP000501128"/>
    </source>
</evidence>
<dbReference type="EMBL" id="CP051677">
    <property type="protein sequence ID" value="QJD79870.1"/>
    <property type="molecule type" value="Genomic_DNA"/>
</dbReference>